<dbReference type="InterPro" id="IPR029044">
    <property type="entry name" value="Nucleotide-diphossugar_trans"/>
</dbReference>
<dbReference type="EMBL" id="LMWU01000049">
    <property type="protein sequence ID" value="KUN59617.1"/>
    <property type="molecule type" value="Genomic_DNA"/>
</dbReference>
<protein>
    <submittedName>
        <fullName evidence="7">Bi-functional transferase/deacetylase</fullName>
    </submittedName>
</protein>
<dbReference type="Pfam" id="PF13641">
    <property type="entry name" value="Glyco_tranf_2_3"/>
    <property type="match status" value="1"/>
</dbReference>
<feature type="transmembrane region" description="Helical" evidence="5">
    <location>
        <begin position="640"/>
        <end position="660"/>
    </location>
</feature>
<evidence type="ECO:0000256" key="1">
    <source>
        <dbReference type="ARBA" id="ARBA00006739"/>
    </source>
</evidence>
<dbReference type="SUPFAM" id="SSF53448">
    <property type="entry name" value="Nucleotide-diphospho-sugar transferases"/>
    <property type="match status" value="1"/>
</dbReference>
<feature type="transmembrane region" description="Helical" evidence="5">
    <location>
        <begin position="604"/>
        <end position="628"/>
    </location>
</feature>
<keyword evidence="5" id="KW-1133">Transmembrane helix</keyword>
<dbReference type="CDD" id="cd10962">
    <property type="entry name" value="CE4_GT2-like"/>
    <property type="match status" value="1"/>
</dbReference>
<dbReference type="InterPro" id="IPR011330">
    <property type="entry name" value="Glyco_hydro/deAcase_b/a-brl"/>
</dbReference>
<proteinExistence type="inferred from homology"/>
<dbReference type="GO" id="GO:0016757">
    <property type="term" value="F:glycosyltransferase activity"/>
    <property type="evidence" value="ECO:0007669"/>
    <property type="project" value="UniProtKB-KW"/>
</dbReference>
<feature type="compositionally biased region" description="Basic and acidic residues" evidence="4">
    <location>
        <begin position="724"/>
        <end position="733"/>
    </location>
</feature>
<keyword evidence="3 7" id="KW-0808">Transferase</keyword>
<dbReference type="GO" id="GO:0016810">
    <property type="term" value="F:hydrolase activity, acting on carbon-nitrogen (but not peptide) bonds"/>
    <property type="evidence" value="ECO:0007669"/>
    <property type="project" value="InterPro"/>
</dbReference>
<dbReference type="CDD" id="cd06423">
    <property type="entry name" value="CESA_like"/>
    <property type="match status" value="1"/>
</dbReference>
<feature type="domain" description="NodB homology" evidence="6">
    <location>
        <begin position="92"/>
        <end position="279"/>
    </location>
</feature>
<comment type="caution">
    <text evidence="7">The sequence shown here is derived from an EMBL/GenBank/DDBJ whole genome shotgun (WGS) entry which is preliminary data.</text>
</comment>
<dbReference type="GO" id="GO:0005975">
    <property type="term" value="P:carbohydrate metabolic process"/>
    <property type="evidence" value="ECO:0007669"/>
    <property type="project" value="InterPro"/>
</dbReference>
<keyword evidence="5" id="KW-0812">Transmembrane</keyword>
<dbReference type="SUPFAM" id="SSF88713">
    <property type="entry name" value="Glycoside hydrolase/deacetylase"/>
    <property type="match status" value="1"/>
</dbReference>
<dbReference type="STRING" id="58343.AQJ46_39220"/>
<dbReference type="PANTHER" id="PTHR43630">
    <property type="entry name" value="POLY-BETA-1,6-N-ACETYL-D-GLUCOSAMINE SYNTHASE"/>
    <property type="match status" value="1"/>
</dbReference>
<sequence>MASRTRRPGAAPGAPDGSRRRRLPMRLLLPVLILVALMAMLMLRGYVHSEILADHRIQSEASTDKVPEKILDGGPVIDTRSGRTTSLKMPDHRLVLTFDDGPDPTWTPKVLDVLKEHHAHAVFFVTGTMASRYPDLVKRIVAEGHEIGLHTFNHPDLSFQSEKRIDWELSQNQLALAGAAGIRTSLFRPPYSSFADAMDDKSWPVTQYIGTRGYITVVNNTDSEDWRKPGVQQILRNATPKNGKGAIVLMHDSGGDRHQTVQALDRLLPDMQHKGYEFDNLTEALDAPTAHTAVAGPELWKGKAWIFLVQASEHITDVLVVGLSIIGSLVIARFVLMLLLSGIHARRVRRKDFRWGEPVTQPVSVLVPAYNEAKCIESTVRSLMASEHPIEVLVIDDGSSDGTARIVEAMGLPNVRVVRQLNAGKPAALNRGLANARHDIIVMMDGDTVFEPSTVRELVQPFGDPRVGAVAGNAKVGNRDSMIGAWQHIEYVMGFNLDRRMYDVLRCMPTIPGAVGAFRRSALERVGGMSDDTLAEDTDITMAMHRDGWRVVYAEKARAWTEAPESVQQLWSQRYRWSYGTMQAIWKHRKALVERGPSGRFGRVGLPLVSLFMVVAPLLAPLIDVFLLYGVVFGPTEKTIVAWLGVLTIQVVCAAYAFRLDRERMTHLISLPLQQILYRQLMYVVLLQSWITALTGGRLRWQKLRRTGVVEAPGGPVQRQRTPKGSDERRPVG</sequence>
<dbReference type="Gene3D" id="3.90.550.10">
    <property type="entry name" value="Spore Coat Polysaccharide Biosynthesis Protein SpsA, Chain A"/>
    <property type="match status" value="1"/>
</dbReference>
<keyword evidence="2" id="KW-0328">Glycosyltransferase</keyword>
<evidence type="ECO:0000256" key="4">
    <source>
        <dbReference type="SAM" id="MobiDB-lite"/>
    </source>
</evidence>
<accession>A0A101RQ10</accession>
<feature type="transmembrane region" description="Helical" evidence="5">
    <location>
        <begin position="318"/>
        <end position="340"/>
    </location>
</feature>
<feature type="region of interest" description="Disordered" evidence="4">
    <location>
        <begin position="712"/>
        <end position="733"/>
    </location>
</feature>
<evidence type="ECO:0000259" key="6">
    <source>
        <dbReference type="PROSITE" id="PS51677"/>
    </source>
</evidence>
<name>A0A101RQ10_9ACTN</name>
<dbReference type="Gene3D" id="3.20.20.370">
    <property type="entry name" value="Glycoside hydrolase/deacetylase"/>
    <property type="match status" value="1"/>
</dbReference>
<dbReference type="InterPro" id="IPR002509">
    <property type="entry name" value="NODB_dom"/>
</dbReference>
<keyword evidence="5" id="KW-0472">Membrane</keyword>
<reference evidence="7 8" key="1">
    <citation type="submission" date="2015-10" db="EMBL/GenBank/DDBJ databases">
        <title>Draft genome sequence of Streptomyces canus DSM 40017, type strain for the species Streptomyces canus.</title>
        <authorList>
            <person name="Ruckert C."/>
            <person name="Winkler A."/>
            <person name="Kalinowski J."/>
            <person name="Kampfer P."/>
            <person name="Glaeser S."/>
        </authorList>
    </citation>
    <scope>NUCLEOTIDE SEQUENCE [LARGE SCALE GENOMIC DNA]</scope>
    <source>
        <strain evidence="7 8">DSM 40017</strain>
    </source>
</reference>
<evidence type="ECO:0000313" key="8">
    <source>
        <dbReference type="Proteomes" id="UP000053669"/>
    </source>
</evidence>
<evidence type="ECO:0000256" key="5">
    <source>
        <dbReference type="SAM" id="Phobius"/>
    </source>
</evidence>
<dbReference type="RefSeq" id="WP_059210110.1">
    <property type="nucleotide sequence ID" value="NZ_KQ948671.1"/>
</dbReference>
<gene>
    <name evidence="7" type="ORF">AQJ46_39220</name>
</gene>
<organism evidence="7 8">
    <name type="scientific">Streptomyces canus</name>
    <dbReference type="NCBI Taxonomy" id="58343"/>
    <lineage>
        <taxon>Bacteria</taxon>
        <taxon>Bacillati</taxon>
        <taxon>Actinomycetota</taxon>
        <taxon>Actinomycetes</taxon>
        <taxon>Kitasatosporales</taxon>
        <taxon>Streptomycetaceae</taxon>
        <taxon>Streptomyces</taxon>
        <taxon>Streptomyces aurantiacus group</taxon>
    </lineage>
</organism>
<evidence type="ECO:0000313" key="7">
    <source>
        <dbReference type="EMBL" id="KUN59617.1"/>
    </source>
</evidence>
<evidence type="ECO:0000256" key="2">
    <source>
        <dbReference type="ARBA" id="ARBA00022676"/>
    </source>
</evidence>
<dbReference type="PROSITE" id="PS51677">
    <property type="entry name" value="NODB"/>
    <property type="match status" value="1"/>
</dbReference>
<comment type="similarity">
    <text evidence="1">Belongs to the glycosyltransferase 2 family.</text>
</comment>
<dbReference type="AlphaFoldDB" id="A0A101RQ10"/>
<dbReference type="Proteomes" id="UP000053669">
    <property type="component" value="Unassembled WGS sequence"/>
</dbReference>
<evidence type="ECO:0000256" key="3">
    <source>
        <dbReference type="ARBA" id="ARBA00022679"/>
    </source>
</evidence>
<dbReference type="Pfam" id="PF01522">
    <property type="entry name" value="Polysacc_deac_1"/>
    <property type="match status" value="1"/>
</dbReference>
<dbReference type="PANTHER" id="PTHR43630:SF1">
    <property type="entry name" value="POLY-BETA-1,6-N-ACETYL-D-GLUCOSAMINE SYNTHASE"/>
    <property type="match status" value="1"/>
</dbReference>